<feature type="compositionally biased region" description="Polar residues" evidence="6">
    <location>
        <begin position="19"/>
        <end position="52"/>
    </location>
</feature>
<dbReference type="EMBL" id="MNCJ02000317">
    <property type="protein sequence ID" value="KAF5819097.1"/>
    <property type="molecule type" value="Genomic_DNA"/>
</dbReference>
<reference evidence="8 10" key="1">
    <citation type="journal article" date="2017" name="Nature">
        <title>The sunflower genome provides insights into oil metabolism, flowering and Asterid evolution.</title>
        <authorList>
            <person name="Badouin H."/>
            <person name="Gouzy J."/>
            <person name="Grassa C.J."/>
            <person name="Murat F."/>
            <person name="Staton S.E."/>
            <person name="Cottret L."/>
            <person name="Lelandais-Briere C."/>
            <person name="Owens G.L."/>
            <person name="Carrere S."/>
            <person name="Mayjonade B."/>
            <person name="Legrand L."/>
            <person name="Gill N."/>
            <person name="Kane N.C."/>
            <person name="Bowers J.E."/>
            <person name="Hubner S."/>
            <person name="Bellec A."/>
            <person name="Berard A."/>
            <person name="Berges H."/>
            <person name="Blanchet N."/>
            <person name="Boniface M.C."/>
            <person name="Brunel D."/>
            <person name="Catrice O."/>
            <person name="Chaidir N."/>
            <person name="Claudel C."/>
            <person name="Donnadieu C."/>
            <person name="Faraut T."/>
            <person name="Fievet G."/>
            <person name="Helmstetter N."/>
            <person name="King M."/>
            <person name="Knapp S.J."/>
            <person name="Lai Z."/>
            <person name="Le Paslier M.C."/>
            <person name="Lippi Y."/>
            <person name="Lorenzon L."/>
            <person name="Mandel J.R."/>
            <person name="Marage G."/>
            <person name="Marchand G."/>
            <person name="Marquand E."/>
            <person name="Bret-Mestries E."/>
            <person name="Morien E."/>
            <person name="Nambeesan S."/>
            <person name="Nguyen T."/>
            <person name="Pegot-Espagnet P."/>
            <person name="Pouilly N."/>
            <person name="Raftis F."/>
            <person name="Sallet E."/>
            <person name="Schiex T."/>
            <person name="Thomas J."/>
            <person name="Vandecasteele C."/>
            <person name="Vares D."/>
            <person name="Vear F."/>
            <person name="Vautrin S."/>
            <person name="Crespi M."/>
            <person name="Mangin B."/>
            <person name="Burke J.M."/>
            <person name="Salse J."/>
            <person name="Munos S."/>
            <person name="Vincourt P."/>
            <person name="Rieseberg L.H."/>
            <person name="Langlade N.B."/>
        </authorList>
    </citation>
    <scope>NUCLEOTIDE SEQUENCE [LARGE SCALE GENOMIC DNA]</scope>
    <source>
        <strain evidence="10">cv. SF193</strain>
        <tissue evidence="8">Leaves</tissue>
    </source>
</reference>
<feature type="compositionally biased region" description="Low complexity" evidence="6">
    <location>
        <begin position="116"/>
        <end position="127"/>
    </location>
</feature>
<feature type="domain" description="RRM" evidence="7">
    <location>
        <begin position="303"/>
        <end position="384"/>
    </location>
</feature>
<evidence type="ECO:0000256" key="4">
    <source>
        <dbReference type="ARBA" id="ARBA00023242"/>
    </source>
</evidence>
<dbReference type="InterPro" id="IPR034221">
    <property type="entry name" value="RBM34_RRM2"/>
</dbReference>
<proteinExistence type="inferred from homology"/>
<evidence type="ECO:0000259" key="7">
    <source>
        <dbReference type="PROSITE" id="PS50102"/>
    </source>
</evidence>
<dbReference type="GO" id="GO:0003723">
    <property type="term" value="F:RNA binding"/>
    <property type="evidence" value="ECO:0000318"/>
    <property type="project" value="GO_Central"/>
</dbReference>
<dbReference type="OrthoDB" id="442677at2759"/>
<keyword evidence="10" id="KW-1185">Reference proteome</keyword>
<dbReference type="Gramene" id="mRNA:HanXRQr2_Chr02g0073751">
    <property type="protein sequence ID" value="mRNA:HanXRQr2_Chr02g0073751"/>
    <property type="gene ID" value="HanXRQr2_Chr02g0073751"/>
</dbReference>
<dbReference type="OMA" id="TPENTHK"/>
<reference evidence="9" key="2">
    <citation type="submission" date="2017-02" db="EMBL/GenBank/DDBJ databases">
        <title>Sunflower complete genome.</title>
        <authorList>
            <person name="Langlade N."/>
            <person name="Munos S."/>
        </authorList>
    </citation>
    <scope>NUCLEOTIDE SEQUENCE [LARGE SCALE GENOMIC DNA]</scope>
    <source>
        <tissue evidence="9">Leaves</tissue>
    </source>
</reference>
<feature type="compositionally biased region" description="Low complexity" evidence="6">
    <location>
        <begin position="459"/>
        <end position="469"/>
    </location>
</feature>
<organism evidence="9 10">
    <name type="scientific">Helianthus annuus</name>
    <name type="common">Common sunflower</name>
    <dbReference type="NCBI Taxonomy" id="4232"/>
    <lineage>
        <taxon>Eukaryota</taxon>
        <taxon>Viridiplantae</taxon>
        <taxon>Streptophyta</taxon>
        <taxon>Embryophyta</taxon>
        <taxon>Tracheophyta</taxon>
        <taxon>Spermatophyta</taxon>
        <taxon>Magnoliopsida</taxon>
        <taxon>eudicotyledons</taxon>
        <taxon>Gunneridae</taxon>
        <taxon>Pentapetalae</taxon>
        <taxon>asterids</taxon>
        <taxon>campanulids</taxon>
        <taxon>Asterales</taxon>
        <taxon>Asteraceae</taxon>
        <taxon>Asteroideae</taxon>
        <taxon>Heliantheae alliance</taxon>
        <taxon>Heliantheae</taxon>
        <taxon>Helianthus</taxon>
    </lineage>
</organism>
<feature type="compositionally biased region" description="Basic and acidic residues" evidence="6">
    <location>
        <begin position="95"/>
        <end position="107"/>
    </location>
</feature>
<dbReference type="PROSITE" id="PS50102">
    <property type="entry name" value="RRM"/>
    <property type="match status" value="2"/>
</dbReference>
<dbReference type="CDD" id="cd12394">
    <property type="entry name" value="RRM1_RBM34"/>
    <property type="match status" value="1"/>
</dbReference>
<keyword evidence="4" id="KW-0539">Nucleus</keyword>
<evidence type="ECO:0000256" key="1">
    <source>
        <dbReference type="ARBA" id="ARBA00004604"/>
    </source>
</evidence>
<evidence type="ECO:0000313" key="9">
    <source>
        <dbReference type="EMBL" id="OTG27345.1"/>
    </source>
</evidence>
<dbReference type="InterPro" id="IPR035979">
    <property type="entry name" value="RBD_domain_sf"/>
</dbReference>
<dbReference type="Gene3D" id="3.30.70.330">
    <property type="match status" value="2"/>
</dbReference>
<gene>
    <name evidence="9" type="ORF">HannXRQ_Chr04g0099011</name>
    <name evidence="8" type="ORF">HanXRQr2_Chr02g0073751</name>
</gene>
<dbReference type="CDD" id="cd12395">
    <property type="entry name" value="RRM2_RBM34"/>
    <property type="match status" value="1"/>
</dbReference>
<dbReference type="FunCoup" id="A0A251UVG0">
    <property type="interactions" value="2387"/>
</dbReference>
<feature type="region of interest" description="Disordered" evidence="6">
    <location>
        <begin position="383"/>
        <end position="406"/>
    </location>
</feature>
<feature type="region of interest" description="Disordered" evidence="6">
    <location>
        <begin position="1"/>
        <end position="146"/>
    </location>
</feature>
<feature type="region of interest" description="Disordered" evidence="6">
    <location>
        <begin position="418"/>
        <end position="500"/>
    </location>
</feature>
<dbReference type="PANTHER" id="PTHR23236:SF25">
    <property type="entry name" value="RNA-BINDING PROTEIN 34"/>
    <property type="match status" value="1"/>
</dbReference>
<dbReference type="SUPFAM" id="SSF54928">
    <property type="entry name" value="RNA-binding domain, RBD"/>
    <property type="match status" value="2"/>
</dbReference>
<name>A0A251UVG0_HELAN</name>
<evidence type="ECO:0000256" key="2">
    <source>
        <dbReference type="ARBA" id="ARBA00007077"/>
    </source>
</evidence>
<evidence type="ECO:0000313" key="10">
    <source>
        <dbReference type="Proteomes" id="UP000215914"/>
    </source>
</evidence>
<dbReference type="Proteomes" id="UP000215914">
    <property type="component" value="Chromosome 4"/>
</dbReference>
<dbReference type="InterPro" id="IPR000504">
    <property type="entry name" value="RRM_dom"/>
</dbReference>
<feature type="compositionally biased region" description="Basic and acidic residues" evidence="6">
    <location>
        <begin position="438"/>
        <end position="448"/>
    </location>
</feature>
<dbReference type="EMBL" id="CM007893">
    <property type="protein sequence ID" value="OTG27345.1"/>
    <property type="molecule type" value="Genomic_DNA"/>
</dbReference>
<comment type="similarity">
    <text evidence="2">Belongs to the RRM RBM34 family.</text>
</comment>
<feature type="domain" description="RRM" evidence="7">
    <location>
        <begin position="192"/>
        <end position="286"/>
    </location>
</feature>
<dbReference type="SMART" id="SM00360">
    <property type="entry name" value="RRM"/>
    <property type="match status" value="2"/>
</dbReference>
<evidence type="ECO:0000256" key="3">
    <source>
        <dbReference type="ARBA" id="ARBA00022884"/>
    </source>
</evidence>
<evidence type="ECO:0000256" key="6">
    <source>
        <dbReference type="SAM" id="MobiDB-lite"/>
    </source>
</evidence>
<protein>
    <submittedName>
        <fullName evidence="9">Putative nucleotide-binding alpha-beta plait domain-containing protein</fullName>
    </submittedName>
    <submittedName>
        <fullName evidence="8">RNA recognition motif domain, nucleotide-binding alpha-beta plait domain superfamily</fullName>
    </submittedName>
</protein>
<reference evidence="8" key="3">
    <citation type="submission" date="2020-06" db="EMBL/GenBank/DDBJ databases">
        <title>Helianthus annuus Genome sequencing and assembly Release 2.</title>
        <authorList>
            <person name="Gouzy J."/>
            <person name="Langlade N."/>
            <person name="Munos S."/>
        </authorList>
    </citation>
    <scope>NUCLEOTIDE SEQUENCE</scope>
    <source>
        <tissue evidence="8">Leaves</tissue>
    </source>
</reference>
<feature type="compositionally biased region" description="Polar residues" evidence="6">
    <location>
        <begin position="67"/>
        <end position="81"/>
    </location>
</feature>
<feature type="compositionally biased region" description="Low complexity" evidence="6">
    <location>
        <begin position="386"/>
        <end position="406"/>
    </location>
</feature>
<dbReference type="InterPro" id="IPR012677">
    <property type="entry name" value="Nucleotide-bd_a/b_plait_sf"/>
</dbReference>
<evidence type="ECO:0000256" key="5">
    <source>
        <dbReference type="PROSITE-ProRule" id="PRU00176"/>
    </source>
</evidence>
<accession>A0A251UVG0</accession>
<dbReference type="GO" id="GO:0005730">
    <property type="term" value="C:nucleolus"/>
    <property type="evidence" value="ECO:0000318"/>
    <property type="project" value="GO_Central"/>
</dbReference>
<dbReference type="STRING" id="4232.A0A251UVG0"/>
<dbReference type="AlphaFoldDB" id="A0A251UVG0"/>
<sequence length="500" mass="55220">MGKKKSKEPKPEIPNSSPQPSSDNIFKSLFGSTHQEPNDPSSVSIFSDSNPFRTKPTKDSQKDPQILQPNTIISQNNDTQIPNSPNNPLNKKKNEKSPKKVDQDTKKSNIPNGVVSESPKSSKSLSLDEVDENKKKKKKKKAEVEAEYEERKYGGVDLELEKDKVAKGKIGEKRKGVDVLKEGFDDEEKLSRTVFVGNLPLKVKKKALLKEFSQFGEIESVRIRSIPLLDDKTPRKGAVIKKKINDAVDRVNAYIVFKTEDSAQASLSHNMAVVGGNHIHVDRACPPRKKLKGENAPLYDSKRTVFIGNLPFDVKDEELYQLFTGFNNLKDCIEAIRVVRDPGTSMGKGIAYVLFSTREAANTVVRKHKLKIRDRELRLSHALKASASTPSKNKESSSTNSYSSAKKAAVGGNASYQGIRATKSGGQKKFATRITKPGRSESRSETVVKRKVRSEKRPAVAARKAAAVASKTGGDSGAGGVKRKAKPESNNRNKKPRKFR</sequence>
<dbReference type="InParanoid" id="A0A251UVG0"/>
<keyword evidence="3 5" id="KW-0694">RNA-binding</keyword>
<comment type="subcellular location">
    <subcellularLocation>
        <location evidence="1">Nucleus</location>
        <location evidence="1">Nucleolus</location>
    </subcellularLocation>
</comment>
<dbReference type="PANTHER" id="PTHR23236">
    <property type="entry name" value="EUKARYOTIC TRANSLATION INITIATION FACTOR 4B/4H"/>
    <property type="match status" value="1"/>
</dbReference>
<evidence type="ECO:0000313" key="8">
    <source>
        <dbReference type="EMBL" id="KAF5819097.1"/>
    </source>
</evidence>
<dbReference type="Pfam" id="PF00076">
    <property type="entry name" value="RRM_1"/>
    <property type="match status" value="2"/>
</dbReference>